<keyword evidence="2" id="KW-1185">Reference proteome</keyword>
<evidence type="ECO:0000313" key="1">
    <source>
        <dbReference type="EMBL" id="QQL50263.1"/>
    </source>
</evidence>
<evidence type="ECO:0000313" key="2">
    <source>
        <dbReference type="Proteomes" id="UP000429232"/>
    </source>
</evidence>
<name>A0A6I4HUY6_9SPHI</name>
<dbReference type="KEGG" id="mgik:GO620_002070"/>
<dbReference type="RefSeq" id="WP_157522622.1">
    <property type="nucleotide sequence ID" value="NZ_CP066775.1"/>
</dbReference>
<organism evidence="1 2">
    <name type="scientific">Mucilaginibacter ginkgonis</name>
    <dbReference type="NCBI Taxonomy" id="2682091"/>
    <lineage>
        <taxon>Bacteria</taxon>
        <taxon>Pseudomonadati</taxon>
        <taxon>Bacteroidota</taxon>
        <taxon>Sphingobacteriia</taxon>
        <taxon>Sphingobacteriales</taxon>
        <taxon>Sphingobacteriaceae</taxon>
        <taxon>Mucilaginibacter</taxon>
    </lineage>
</organism>
<gene>
    <name evidence="1" type="ORF">GO620_002070</name>
</gene>
<dbReference type="EMBL" id="CP066775">
    <property type="protein sequence ID" value="QQL50263.1"/>
    <property type="molecule type" value="Genomic_DNA"/>
</dbReference>
<reference evidence="1 2" key="1">
    <citation type="submission" date="2020-12" db="EMBL/GenBank/DDBJ databases">
        <title>HMF7856_wgs.fasta genome submission.</title>
        <authorList>
            <person name="Kang H."/>
            <person name="Kim H."/>
            <person name="Joh K."/>
        </authorList>
    </citation>
    <scope>NUCLEOTIDE SEQUENCE [LARGE SCALE GENOMIC DNA]</scope>
    <source>
        <strain evidence="1 2">HMF7856</strain>
    </source>
</reference>
<dbReference type="AlphaFoldDB" id="A0A6I4HUY6"/>
<sequence length="631" mass="72981">MHTEYLPEELKRQMQEVFANIQKDRPRYLDWIKTEIEALITSINNFDKIYVLGGLGAKLIKAMPNSYTLFMENYKHQDAIDQGQLVHNDDEIELLLEYAMSIAAATANTSELTPNAEELQAIYEQLSRIKYNMGMWEMSAEIPANCNQSDHWLRTQIVTERINVRGSGYHIHVTEIFKELFAPFSEYLNQYYQFDADDLLRVILKLDSLVYSKVGNPLGSANSHDRLKEWMATQGEDKVFQTMMETGKHFIQQFTDANPDLKNPDTPDTVLLRSLDDITSYNTIFWVIPHSEKEKAVFEKLSTAFGENGIFFQPEKFKAFILNDTIIKLQPLIKEKDKFYHFSLNLSFRNIFRITENLIKSTSEVYFQNHYQGNTDPNSKDNYIEHKAKRLFEKLLPSAQFYSSLDYYVPDGNGDSKKTELDILGISADAIYIIEVKAGSLNDKHKRGALKGLKLRLEQTVSTGSYQSHSALKYIQNNERPEFSYVTNEVRKQLVINKSSVKSYYKITVTFEHLAGIASNLKYLISSGVMSEEYKWAWIISIFDLMVFADLMPDEAKFKEYLDNRLALYDREDISFSDELDILGYHMEGHFPLGAVKKDTHLQGMGFKDDIDRYYEQNSMGIPYNGKPGFK</sequence>
<dbReference type="SUPFAM" id="SSF52980">
    <property type="entry name" value="Restriction endonuclease-like"/>
    <property type="match status" value="1"/>
</dbReference>
<accession>A0A6I4HUY6</accession>
<protein>
    <submittedName>
        <fullName evidence="1">Uncharacterized protein</fullName>
    </submittedName>
</protein>
<proteinExistence type="predicted"/>
<dbReference type="InterPro" id="IPR011335">
    <property type="entry name" value="Restrct_endonuc-II-like"/>
</dbReference>
<dbReference type="Proteomes" id="UP000429232">
    <property type="component" value="Chromosome"/>
</dbReference>